<feature type="signal peptide" evidence="3">
    <location>
        <begin position="1"/>
        <end position="18"/>
    </location>
</feature>
<dbReference type="PANTHER" id="PTHR21666">
    <property type="entry name" value="PEPTIDASE-RELATED"/>
    <property type="match status" value="1"/>
</dbReference>
<feature type="compositionally biased region" description="Basic and acidic residues" evidence="2">
    <location>
        <begin position="197"/>
        <end position="211"/>
    </location>
</feature>
<evidence type="ECO:0000313" key="6">
    <source>
        <dbReference type="Proteomes" id="UP000198641"/>
    </source>
</evidence>
<dbReference type="InterPro" id="IPR036779">
    <property type="entry name" value="LysM_dom_sf"/>
</dbReference>
<dbReference type="SUPFAM" id="SSF51261">
    <property type="entry name" value="Duplicated hybrid motif"/>
    <property type="match status" value="1"/>
</dbReference>
<dbReference type="Gene3D" id="2.70.70.10">
    <property type="entry name" value="Glucose Permease (Domain IIA)"/>
    <property type="match status" value="1"/>
</dbReference>
<dbReference type="OrthoDB" id="9795421at2"/>
<organism evidence="5 6">
    <name type="scientific">Onishia taeanensis</name>
    <dbReference type="NCBI Taxonomy" id="284577"/>
    <lineage>
        <taxon>Bacteria</taxon>
        <taxon>Pseudomonadati</taxon>
        <taxon>Pseudomonadota</taxon>
        <taxon>Gammaproteobacteria</taxon>
        <taxon>Oceanospirillales</taxon>
        <taxon>Halomonadaceae</taxon>
        <taxon>Onishia</taxon>
    </lineage>
</organism>
<feature type="region of interest" description="Disordered" evidence="2">
    <location>
        <begin position="142"/>
        <end position="270"/>
    </location>
</feature>
<evidence type="ECO:0000256" key="2">
    <source>
        <dbReference type="SAM" id="MobiDB-lite"/>
    </source>
</evidence>
<dbReference type="SMART" id="SM00257">
    <property type="entry name" value="LysM"/>
    <property type="match status" value="1"/>
</dbReference>
<feature type="domain" description="LysM" evidence="4">
    <location>
        <begin position="43"/>
        <end position="87"/>
    </location>
</feature>
<name>A0A1G7MYI6_9GAMM</name>
<gene>
    <name evidence="5" type="ORF">SAMN05216571_101127</name>
</gene>
<proteinExistence type="inferred from homology"/>
<dbReference type="CDD" id="cd00118">
    <property type="entry name" value="LysM"/>
    <property type="match status" value="1"/>
</dbReference>
<feature type="chain" id="PRO_5011632083" evidence="3">
    <location>
        <begin position="19"/>
        <end position="395"/>
    </location>
</feature>
<dbReference type="SUPFAM" id="SSF54106">
    <property type="entry name" value="LysM domain"/>
    <property type="match status" value="1"/>
</dbReference>
<reference evidence="5 6" key="1">
    <citation type="submission" date="2016-10" db="EMBL/GenBank/DDBJ databases">
        <authorList>
            <person name="de Groot N.N."/>
        </authorList>
    </citation>
    <scope>NUCLEOTIDE SEQUENCE [LARGE SCALE GENOMIC DNA]</scope>
    <source>
        <strain evidence="5 6">BH539</strain>
    </source>
</reference>
<dbReference type="PANTHER" id="PTHR21666:SF263">
    <property type="entry name" value="MUREIN HYDROLASE ACTIVATOR NLPD"/>
    <property type="match status" value="1"/>
</dbReference>
<feature type="compositionally biased region" description="Low complexity" evidence="2">
    <location>
        <begin position="212"/>
        <end position="254"/>
    </location>
</feature>
<feature type="compositionally biased region" description="Low complexity" evidence="2">
    <location>
        <begin position="103"/>
        <end position="114"/>
    </location>
</feature>
<dbReference type="EMBL" id="FNCI01000001">
    <property type="protein sequence ID" value="SDF66772.1"/>
    <property type="molecule type" value="Genomic_DNA"/>
</dbReference>
<comment type="similarity">
    <text evidence="1">Belongs to the E.coli NlpD/Haemophilus LppB family.</text>
</comment>
<dbReference type="GO" id="GO:0004222">
    <property type="term" value="F:metalloendopeptidase activity"/>
    <property type="evidence" value="ECO:0007669"/>
    <property type="project" value="TreeGrafter"/>
</dbReference>
<dbReference type="Proteomes" id="UP000198641">
    <property type="component" value="Unassembled WGS sequence"/>
</dbReference>
<dbReference type="PROSITE" id="PS51782">
    <property type="entry name" value="LYSM"/>
    <property type="match status" value="1"/>
</dbReference>
<dbReference type="Pfam" id="PF01551">
    <property type="entry name" value="Peptidase_M23"/>
    <property type="match status" value="1"/>
</dbReference>
<feature type="compositionally biased region" description="Low complexity" evidence="2">
    <location>
        <begin position="144"/>
        <end position="165"/>
    </location>
</feature>
<protein>
    <submittedName>
        <fullName evidence="5">Lipoprotein NlpD</fullName>
    </submittedName>
</protein>
<dbReference type="InterPro" id="IPR050570">
    <property type="entry name" value="Cell_wall_metabolism_enzyme"/>
</dbReference>
<dbReference type="GO" id="GO:0009279">
    <property type="term" value="C:cell outer membrane"/>
    <property type="evidence" value="ECO:0007669"/>
    <property type="project" value="TreeGrafter"/>
</dbReference>
<dbReference type="PROSITE" id="PS51257">
    <property type="entry name" value="PROKAR_LIPOPROTEIN"/>
    <property type="match status" value="1"/>
</dbReference>
<evidence type="ECO:0000256" key="3">
    <source>
        <dbReference type="SAM" id="SignalP"/>
    </source>
</evidence>
<evidence type="ECO:0000259" key="4">
    <source>
        <dbReference type="PROSITE" id="PS51782"/>
    </source>
</evidence>
<dbReference type="RefSeq" id="WP_092522063.1">
    <property type="nucleotide sequence ID" value="NZ_FNCI01000001.1"/>
</dbReference>
<keyword evidence="5" id="KW-0449">Lipoprotein</keyword>
<dbReference type="AlphaFoldDB" id="A0A1G7MYI6"/>
<keyword evidence="6" id="KW-1185">Reference proteome</keyword>
<sequence length="395" mass="40913">MRKALLASAVTLSLAACAAQPPEGANGVQVQDLSLTRKQATTGTYTVEPGDTLYGIAWRYEMDFRDLAQRNGITPPYRIQPGQQLSLSGSQGNNLQGAAIAQAETAGGAQASPAGSGGGESPDWLAPDTSAIERNRRLTSAPLSDASGEQAGQQSQASAADSGQGIDQGSAVAAEGEQGPGPVYNYESPGADGELSAADRAERQAREKAEAAEQQQAASTAETETQTASTQSAQQSQSSQQSQPSSQQADAGAAVAGESEPASERRTYQPVDEVPWQWPADGEVINGFGEGSSITAGIDIAGQKGQSVKAAGPGIVVYAGNGVRGYGNLILLKHNNQFLSAYAHNDSLQVKENDVVEAGEVIATMGDTDADTVKLHFEVRKDGQPKDPLDFLPGR</sequence>
<dbReference type="InterPro" id="IPR018392">
    <property type="entry name" value="LysM"/>
</dbReference>
<dbReference type="CDD" id="cd12797">
    <property type="entry name" value="M23_peptidase"/>
    <property type="match status" value="1"/>
</dbReference>
<dbReference type="InterPro" id="IPR011055">
    <property type="entry name" value="Dup_hybrid_motif"/>
</dbReference>
<dbReference type="Pfam" id="PF01476">
    <property type="entry name" value="LysM"/>
    <property type="match status" value="1"/>
</dbReference>
<keyword evidence="3" id="KW-0732">Signal</keyword>
<evidence type="ECO:0000256" key="1">
    <source>
        <dbReference type="ARBA" id="ARBA00038420"/>
    </source>
</evidence>
<dbReference type="InterPro" id="IPR016047">
    <property type="entry name" value="M23ase_b-sheet_dom"/>
</dbReference>
<dbReference type="STRING" id="284577.SAMN05216571_101127"/>
<dbReference type="GO" id="GO:0032153">
    <property type="term" value="C:cell division site"/>
    <property type="evidence" value="ECO:0007669"/>
    <property type="project" value="TreeGrafter"/>
</dbReference>
<accession>A0A1G7MYI6</accession>
<dbReference type="Gene3D" id="3.10.350.10">
    <property type="entry name" value="LysM domain"/>
    <property type="match status" value="1"/>
</dbReference>
<evidence type="ECO:0000313" key="5">
    <source>
        <dbReference type="EMBL" id="SDF66772.1"/>
    </source>
</evidence>
<feature type="region of interest" description="Disordered" evidence="2">
    <location>
        <begin position="103"/>
        <end position="127"/>
    </location>
</feature>